<dbReference type="Pfam" id="PF00675">
    <property type="entry name" value="Peptidase_M16"/>
    <property type="match status" value="1"/>
</dbReference>
<dbReference type="InterPro" id="IPR001431">
    <property type="entry name" value="Pept_M16_Zn_BS"/>
</dbReference>
<dbReference type="PANTHER" id="PTHR11851">
    <property type="entry name" value="METALLOPROTEASE"/>
    <property type="match status" value="1"/>
</dbReference>
<dbReference type="GO" id="GO:0006508">
    <property type="term" value="P:proteolysis"/>
    <property type="evidence" value="ECO:0007669"/>
    <property type="project" value="InterPro"/>
</dbReference>
<evidence type="ECO:0000313" key="4">
    <source>
        <dbReference type="EMBL" id="VAW77331.1"/>
    </source>
</evidence>
<feature type="domain" description="Peptidase M16 C-terminal" evidence="3">
    <location>
        <begin position="189"/>
        <end position="371"/>
    </location>
</feature>
<evidence type="ECO:0000259" key="3">
    <source>
        <dbReference type="Pfam" id="PF05193"/>
    </source>
</evidence>
<dbReference type="EMBL" id="UOFN01000075">
    <property type="protein sequence ID" value="VAW77331.1"/>
    <property type="molecule type" value="Genomic_DNA"/>
</dbReference>
<dbReference type="PROSITE" id="PS00143">
    <property type="entry name" value="INSULINASE"/>
    <property type="match status" value="1"/>
</dbReference>
<gene>
    <name evidence="4" type="ORF">MNBD_GAMMA15-276</name>
</gene>
<dbReference type="InterPro" id="IPR007863">
    <property type="entry name" value="Peptidase_M16_C"/>
</dbReference>
<dbReference type="PANTHER" id="PTHR11851:SF49">
    <property type="entry name" value="MITOCHONDRIAL-PROCESSING PEPTIDASE SUBUNIT ALPHA"/>
    <property type="match status" value="1"/>
</dbReference>
<comment type="similarity">
    <text evidence="1">Belongs to the peptidase M16 family.</text>
</comment>
<dbReference type="Gene3D" id="3.30.830.10">
    <property type="entry name" value="Metalloenzyme, LuxS/M16 peptidase-like"/>
    <property type="match status" value="2"/>
</dbReference>
<dbReference type="Pfam" id="PF05193">
    <property type="entry name" value="Peptidase_M16_C"/>
    <property type="match status" value="1"/>
</dbReference>
<dbReference type="GO" id="GO:0046872">
    <property type="term" value="F:metal ion binding"/>
    <property type="evidence" value="ECO:0007669"/>
    <property type="project" value="InterPro"/>
</dbReference>
<evidence type="ECO:0000256" key="1">
    <source>
        <dbReference type="ARBA" id="ARBA00007261"/>
    </source>
</evidence>
<reference evidence="4" key="1">
    <citation type="submission" date="2018-06" db="EMBL/GenBank/DDBJ databases">
        <authorList>
            <person name="Zhirakovskaya E."/>
        </authorList>
    </citation>
    <scope>NUCLEOTIDE SEQUENCE</scope>
</reference>
<dbReference type="InterPro" id="IPR011249">
    <property type="entry name" value="Metalloenz_LuxS/M16"/>
</dbReference>
<dbReference type="InterPro" id="IPR011765">
    <property type="entry name" value="Pept_M16_N"/>
</dbReference>
<organism evidence="4">
    <name type="scientific">hydrothermal vent metagenome</name>
    <dbReference type="NCBI Taxonomy" id="652676"/>
    <lineage>
        <taxon>unclassified sequences</taxon>
        <taxon>metagenomes</taxon>
        <taxon>ecological metagenomes</taxon>
    </lineage>
</organism>
<sequence length="455" mass="51067">MRGLLALVLGLSASLTLAAPAVHEYQLKNGLKLIVKEDHRAPVMVSQVWYKVGSSYEHDGITGVSHVLEHMMFKGTKAHPAGEFSRIISKNGGRENAFTSQDYTAYFQTMEKSRLEVSFQLEADRMRNLTLPEEEFLKEVRVVMEERRMRTEDNPQSLTWEQFNATAYISSSYRIPVIGWMDDLESMHIDDLRVWYRKWYAPNNATVVVAGDVDPDDVLRLARRYFGPLKPSDITPSKPRREVTQLGIKRVQVKAPAELPYLMMGYKVPVVLTADKAQDWEPYALEVMAGVLDGGSGARLASELVRGKAIAASAGAGYDAYDRLQSLFLLSGTPSRGNTVAELEAALREQFQKLKDKPVGKDELERVKAQMRAQKVYEQDSIFYQAMQIGVLETIGSSWREAENYHKRIQAVTADQVMAVAKKYLVDDHLTVAELVPQPIDPDHPPQRGGGGHGR</sequence>
<evidence type="ECO:0000259" key="2">
    <source>
        <dbReference type="Pfam" id="PF00675"/>
    </source>
</evidence>
<dbReference type="GO" id="GO:0004222">
    <property type="term" value="F:metalloendopeptidase activity"/>
    <property type="evidence" value="ECO:0007669"/>
    <property type="project" value="InterPro"/>
</dbReference>
<proteinExistence type="inferred from homology"/>
<name>A0A3B0YD13_9ZZZZ</name>
<accession>A0A3B0YD13</accession>
<protein>
    <submittedName>
        <fullName evidence="4">FIG015547: peptidase, M16 family</fullName>
    </submittedName>
</protein>
<feature type="domain" description="Peptidase M16 N-terminal" evidence="2">
    <location>
        <begin position="35"/>
        <end position="177"/>
    </location>
</feature>
<dbReference type="SUPFAM" id="SSF63411">
    <property type="entry name" value="LuxS/MPP-like metallohydrolase"/>
    <property type="match status" value="2"/>
</dbReference>
<dbReference type="AlphaFoldDB" id="A0A3B0YD13"/>
<dbReference type="InterPro" id="IPR050361">
    <property type="entry name" value="MPP/UQCRC_Complex"/>
</dbReference>